<dbReference type="PANTHER" id="PTHR30238">
    <property type="entry name" value="MEMBRANE BOUND PREDICTED REDOX MODULATOR"/>
    <property type="match status" value="1"/>
</dbReference>
<dbReference type="Pfam" id="PF03741">
    <property type="entry name" value="TerC"/>
    <property type="match status" value="1"/>
</dbReference>
<dbReference type="AlphaFoldDB" id="A0A839T0I3"/>
<evidence type="ECO:0000256" key="3">
    <source>
        <dbReference type="ARBA" id="ARBA00022692"/>
    </source>
</evidence>
<dbReference type="EMBL" id="JACHXA010000011">
    <property type="protein sequence ID" value="MBB3066855.1"/>
    <property type="molecule type" value="Genomic_DNA"/>
</dbReference>
<gene>
    <name evidence="7" type="ORF">FHR98_003166</name>
</gene>
<evidence type="ECO:0000256" key="2">
    <source>
        <dbReference type="ARBA" id="ARBA00007511"/>
    </source>
</evidence>
<keyword evidence="3 6" id="KW-0812">Transmembrane</keyword>
<dbReference type="RefSeq" id="WP_183417684.1">
    <property type="nucleotide sequence ID" value="NZ_JACHXA010000011.1"/>
</dbReference>
<keyword evidence="4 6" id="KW-1133">Transmembrane helix</keyword>
<comment type="similarity">
    <text evidence="2">Belongs to the TerC family.</text>
</comment>
<feature type="transmembrane region" description="Helical" evidence="6">
    <location>
        <begin position="12"/>
        <end position="34"/>
    </location>
</feature>
<evidence type="ECO:0000256" key="5">
    <source>
        <dbReference type="ARBA" id="ARBA00023136"/>
    </source>
</evidence>
<feature type="transmembrane region" description="Helical" evidence="6">
    <location>
        <begin position="188"/>
        <end position="208"/>
    </location>
</feature>
<feature type="transmembrane region" description="Helical" evidence="6">
    <location>
        <begin position="214"/>
        <end position="231"/>
    </location>
</feature>
<evidence type="ECO:0000313" key="8">
    <source>
        <dbReference type="Proteomes" id="UP000581135"/>
    </source>
</evidence>
<dbReference type="GO" id="GO:0016020">
    <property type="term" value="C:membrane"/>
    <property type="evidence" value="ECO:0007669"/>
    <property type="project" value="UniProtKB-SubCell"/>
</dbReference>
<keyword evidence="8" id="KW-1185">Reference proteome</keyword>
<protein>
    <submittedName>
        <fullName evidence="7">Putative tellurium resistance membrane protein TerC</fullName>
    </submittedName>
</protein>
<evidence type="ECO:0000313" key="7">
    <source>
        <dbReference type="EMBL" id="MBB3066855.1"/>
    </source>
</evidence>
<comment type="subcellular location">
    <subcellularLocation>
        <location evidence="1">Membrane</location>
        <topology evidence="1">Multi-pass membrane protein</topology>
    </subcellularLocation>
</comment>
<evidence type="ECO:0000256" key="6">
    <source>
        <dbReference type="SAM" id="Phobius"/>
    </source>
</evidence>
<comment type="caution">
    <text evidence="7">The sequence shown here is derived from an EMBL/GenBank/DDBJ whole genome shotgun (WGS) entry which is preliminary data.</text>
</comment>
<dbReference type="PANTHER" id="PTHR30238:SF4">
    <property type="entry name" value="SLL1022 PROTEIN"/>
    <property type="match status" value="1"/>
</dbReference>
<reference evidence="7 8" key="1">
    <citation type="submission" date="2020-08" db="EMBL/GenBank/DDBJ databases">
        <title>Genomic Encyclopedia of Type Strains, Phase III (KMG-III): the genomes of soil and plant-associated and newly described type strains.</title>
        <authorList>
            <person name="Whitman W."/>
        </authorList>
    </citation>
    <scope>NUCLEOTIDE SEQUENCE [LARGE SCALE GENOMIC DNA]</scope>
    <source>
        <strain evidence="7 8">CECT 8803</strain>
    </source>
</reference>
<evidence type="ECO:0000256" key="1">
    <source>
        <dbReference type="ARBA" id="ARBA00004141"/>
    </source>
</evidence>
<proteinExistence type="inferred from homology"/>
<dbReference type="Proteomes" id="UP000581135">
    <property type="component" value="Unassembled WGS sequence"/>
</dbReference>
<feature type="transmembrane region" description="Helical" evidence="6">
    <location>
        <begin position="55"/>
        <end position="77"/>
    </location>
</feature>
<dbReference type="InterPro" id="IPR005496">
    <property type="entry name" value="Integral_membrane_TerC"/>
</dbReference>
<feature type="transmembrane region" description="Helical" evidence="6">
    <location>
        <begin position="157"/>
        <end position="176"/>
    </location>
</feature>
<evidence type="ECO:0000256" key="4">
    <source>
        <dbReference type="ARBA" id="ARBA00022989"/>
    </source>
</evidence>
<accession>A0A839T0I3</accession>
<keyword evidence="5 6" id="KW-0472">Membrane</keyword>
<organism evidence="7 8">
    <name type="scientific">Limibacillus halophilus</name>
    <dbReference type="NCBI Taxonomy" id="1579333"/>
    <lineage>
        <taxon>Bacteria</taxon>
        <taxon>Pseudomonadati</taxon>
        <taxon>Pseudomonadota</taxon>
        <taxon>Alphaproteobacteria</taxon>
        <taxon>Rhodospirillales</taxon>
        <taxon>Rhodovibrionaceae</taxon>
        <taxon>Limibacillus</taxon>
    </lineage>
</organism>
<name>A0A839T0I3_9PROT</name>
<sequence length="242" mass="26506">MELLLDPQIWIAFITLATLEIVLGIDNLIFLSIISQRLPANQQPLARRFGLVAALVTRLLLLLTLAWIIGLTAPLFMAFGEPWSWRDIFLAAGGLFLIYKATSEIHHEVEGGPRVVPVGKAVAQGFALVVLQIGILDIVFSLDSVLTAVGMVDEVPVMVAAIVAAMVVMLFAAEPVSAFVERHPTVKMLALSFLLMIGMALIADGLHFHIPKGYLYFGVAFSILVESLNLLRNKRHGVREDR</sequence>